<dbReference type="eggNOG" id="COG2197">
    <property type="taxonomic scope" value="Bacteria"/>
</dbReference>
<dbReference type="InterPro" id="IPR016032">
    <property type="entry name" value="Sig_transdc_resp-reg_C-effctor"/>
</dbReference>
<dbReference type="PRINTS" id="PR00038">
    <property type="entry name" value="HTHLUXR"/>
</dbReference>
<dbReference type="Gene3D" id="1.10.10.10">
    <property type="entry name" value="Winged helix-like DNA-binding domain superfamily/Winged helix DNA-binding domain"/>
    <property type="match status" value="1"/>
</dbReference>
<gene>
    <name evidence="2" type="ordered locus">MTES_0182</name>
</gene>
<dbReference type="GO" id="GO:0003677">
    <property type="term" value="F:DNA binding"/>
    <property type="evidence" value="ECO:0007669"/>
    <property type="project" value="InterPro"/>
</dbReference>
<dbReference type="InterPro" id="IPR011990">
    <property type="entry name" value="TPR-like_helical_dom_sf"/>
</dbReference>
<dbReference type="PROSITE" id="PS50043">
    <property type="entry name" value="HTH_LUXR_2"/>
    <property type="match status" value="1"/>
</dbReference>
<dbReference type="Pfam" id="PF00196">
    <property type="entry name" value="GerE"/>
    <property type="match status" value="1"/>
</dbReference>
<dbReference type="InterPro" id="IPR058852">
    <property type="entry name" value="HTH_77"/>
</dbReference>
<protein>
    <submittedName>
        <fullName evidence="2">Predicted ATPase</fullName>
    </submittedName>
</protein>
<organism evidence="2 3">
    <name type="scientific">Microbacterium testaceum (strain StLB037)</name>
    <dbReference type="NCBI Taxonomy" id="979556"/>
    <lineage>
        <taxon>Bacteria</taxon>
        <taxon>Bacillati</taxon>
        <taxon>Actinomycetota</taxon>
        <taxon>Actinomycetes</taxon>
        <taxon>Micrococcales</taxon>
        <taxon>Microbacteriaceae</taxon>
        <taxon>Microbacterium</taxon>
    </lineage>
</organism>
<dbReference type="PANTHER" id="PTHR47691:SF3">
    <property type="entry name" value="HTH-TYPE TRANSCRIPTIONAL REGULATOR RV0890C-RELATED"/>
    <property type="match status" value="1"/>
</dbReference>
<dbReference type="InterPro" id="IPR027417">
    <property type="entry name" value="P-loop_NTPase"/>
</dbReference>
<dbReference type="RefSeq" id="WP_013583273.1">
    <property type="nucleotide sequence ID" value="NC_015125.1"/>
</dbReference>
<dbReference type="CDD" id="cd06170">
    <property type="entry name" value="LuxR_C_like"/>
    <property type="match status" value="1"/>
</dbReference>
<accession>E8N8T7</accession>
<dbReference type="Proteomes" id="UP000008975">
    <property type="component" value="Chromosome"/>
</dbReference>
<reference evidence="2 3" key="1">
    <citation type="journal article" date="2011" name="J. Bacteriol.">
        <title>Genome sequence of Microbacterium testaceum StLB037, an N-acylhomoserine lactone-degrading bacterium isolated from potato leaves.</title>
        <authorList>
            <person name="Morohoshi T."/>
            <person name="Wang W.-Z."/>
            <person name="Someya N."/>
            <person name="Ikeda T."/>
        </authorList>
    </citation>
    <scope>NUCLEOTIDE SEQUENCE [LARGE SCALE GENOMIC DNA]</scope>
    <source>
        <strain evidence="2 3">StLB037</strain>
    </source>
</reference>
<dbReference type="Pfam" id="PF13191">
    <property type="entry name" value="AAA_16"/>
    <property type="match status" value="1"/>
</dbReference>
<dbReference type="OrthoDB" id="9812579at2"/>
<dbReference type="SUPFAM" id="SSF52540">
    <property type="entry name" value="P-loop containing nucleoside triphosphate hydrolases"/>
    <property type="match status" value="1"/>
</dbReference>
<dbReference type="HOGENOM" id="CLU_004665_5_3_11"/>
<dbReference type="AlphaFoldDB" id="E8N8T7"/>
<dbReference type="InterPro" id="IPR036388">
    <property type="entry name" value="WH-like_DNA-bd_sf"/>
</dbReference>
<evidence type="ECO:0000313" key="3">
    <source>
        <dbReference type="Proteomes" id="UP000008975"/>
    </source>
</evidence>
<dbReference type="KEGG" id="mts:MTES_0182"/>
<dbReference type="SUPFAM" id="SSF46894">
    <property type="entry name" value="C-terminal effector domain of the bipartite response regulators"/>
    <property type="match status" value="1"/>
</dbReference>
<dbReference type="SMART" id="SM00421">
    <property type="entry name" value="HTH_LUXR"/>
    <property type="match status" value="1"/>
</dbReference>
<dbReference type="PRINTS" id="PR00364">
    <property type="entry name" value="DISEASERSIST"/>
</dbReference>
<evidence type="ECO:0000259" key="1">
    <source>
        <dbReference type="PROSITE" id="PS50043"/>
    </source>
</evidence>
<dbReference type="PROSITE" id="PS00622">
    <property type="entry name" value="HTH_LUXR_1"/>
    <property type="match status" value="1"/>
</dbReference>
<dbReference type="SUPFAM" id="SSF48452">
    <property type="entry name" value="TPR-like"/>
    <property type="match status" value="1"/>
</dbReference>
<evidence type="ECO:0000313" key="2">
    <source>
        <dbReference type="EMBL" id="BAJ73146.1"/>
    </source>
</evidence>
<sequence>MIREPRSEFVGRRRELDALADALERTRLITLTGVGGVGKTRLAMRLANAHARRTSTTVYFVGLDAVSDPRRVVAAIAQSLPFGDLSARDPLEFVVDVLSDETALLVLDNCEHVIDAAASVVDELLDALPNVTIVATSRRRLDVDGEQVFPVPPLGTEAAGGEPAEAVELLLARARAADAGFTLAPAEVAVAEQLCLALDGLPLAIELAAGRLRTLSVSDLARRLSQRFTLLRAGSRAPVSRQRTLRAVVDWSYELCTPPERALWAALSVFAGPFDLPAAAAVAGGDEAVTVETLEQLIDQSLVEADRDSGRFHLLETIRGYGRDRAEESGEQHDLVRRHLEYYRGLARLARTHWYGPAQRRILAGQRADRAELDAALRTAAATDTDVALELFADLRYHWAVGGFLSEGRRWTRRLLRLPAASAASRTPALLVAAWICVLQGALDEARGHLDEARALLPSLPPADQERGEVELRRWSGTRALFAGESDLAREELSRSIRLARSLGRPEEALLAQFQLTVALVQSELPDTLEPARDAQHLAIEIGERWIRSLSLWAIGLALYAAGELDDAERHARDALAMEEGIDDPVGDCLVLELLSWIDAARSPTERTAVLLGAARSWWRRIDSGIAVHGPQMLAQHDRCVAVVRQRLGEEAFQRLSAVGERLSPAEAAAFAGAPGRPAAGLSARESEVAAGVHEGLSNREIAERLVLSVRTVDTHVQRILAKLGFTSRAQIAAWYRSTLVSVP</sequence>
<dbReference type="InterPro" id="IPR041664">
    <property type="entry name" value="AAA_16"/>
</dbReference>
<dbReference type="EMBL" id="AP012052">
    <property type="protein sequence ID" value="BAJ73146.1"/>
    <property type="molecule type" value="Genomic_DNA"/>
</dbReference>
<dbReference type="GO" id="GO:0006355">
    <property type="term" value="P:regulation of DNA-templated transcription"/>
    <property type="evidence" value="ECO:0007669"/>
    <property type="project" value="InterPro"/>
</dbReference>
<name>E8N8T7_MICTS</name>
<dbReference type="Gene3D" id="3.40.50.300">
    <property type="entry name" value="P-loop containing nucleotide triphosphate hydrolases"/>
    <property type="match status" value="1"/>
</dbReference>
<reference key="2">
    <citation type="submission" date="2011-02" db="EMBL/GenBank/DDBJ databases">
        <title>Genome sequence of Microbacterium testaceum StLB037.</title>
        <authorList>
            <person name="Morohoshi T."/>
            <person name="Wang W.Z."/>
            <person name="Someya N."/>
            <person name="Ikeda T."/>
        </authorList>
    </citation>
    <scope>NUCLEOTIDE SEQUENCE</scope>
    <source>
        <strain>StLB037</strain>
    </source>
</reference>
<feature type="domain" description="HTH luxR-type" evidence="1">
    <location>
        <begin position="675"/>
        <end position="740"/>
    </location>
</feature>
<proteinExistence type="predicted"/>
<dbReference type="STRING" id="979556.MTES_0182"/>
<dbReference type="Gene3D" id="1.25.40.10">
    <property type="entry name" value="Tetratricopeptide repeat domain"/>
    <property type="match status" value="1"/>
</dbReference>
<dbReference type="InterPro" id="IPR000792">
    <property type="entry name" value="Tscrpt_reg_LuxR_C"/>
</dbReference>
<dbReference type="PANTHER" id="PTHR47691">
    <property type="entry name" value="REGULATOR-RELATED"/>
    <property type="match status" value="1"/>
</dbReference>
<dbReference type="Pfam" id="PF25872">
    <property type="entry name" value="HTH_77"/>
    <property type="match status" value="1"/>
</dbReference>
<dbReference type="eggNOG" id="COG3903">
    <property type="taxonomic scope" value="Bacteria"/>
</dbReference>